<dbReference type="Proteomes" id="UP000251800">
    <property type="component" value="Unassembled WGS sequence"/>
</dbReference>
<organism evidence="1 2">
    <name type="scientific">Abyssibacter profundi</name>
    <dbReference type="NCBI Taxonomy" id="2182787"/>
    <lineage>
        <taxon>Bacteria</taxon>
        <taxon>Pseudomonadati</taxon>
        <taxon>Pseudomonadota</taxon>
        <taxon>Gammaproteobacteria</taxon>
        <taxon>Chromatiales</taxon>
        <taxon>Oceanococcaceae</taxon>
        <taxon>Abyssibacter</taxon>
    </lineage>
</organism>
<dbReference type="CDD" id="cd09739">
    <property type="entry name" value="Cas6_I-F"/>
    <property type="match status" value="1"/>
</dbReference>
<dbReference type="InterPro" id="IPR013396">
    <property type="entry name" value="CRISPR-assoc_prot_Csy4"/>
</dbReference>
<dbReference type="GO" id="GO:0043571">
    <property type="term" value="P:maintenance of CRISPR repeat elements"/>
    <property type="evidence" value="ECO:0007669"/>
    <property type="project" value="InterPro"/>
</dbReference>
<name>A0A363UNL7_9GAMM</name>
<reference evidence="1 2" key="1">
    <citation type="submission" date="2018-05" db="EMBL/GenBank/DDBJ databases">
        <title>Abyssibacter profundi OUC007T gen. nov., sp. nov, a marine bacterium isolated from seawater of the Mariana Trench.</title>
        <authorList>
            <person name="Zhou S."/>
        </authorList>
    </citation>
    <scope>NUCLEOTIDE SEQUENCE [LARGE SCALE GENOMIC DNA]</scope>
    <source>
        <strain evidence="1 2">OUC007</strain>
    </source>
</reference>
<dbReference type="AlphaFoldDB" id="A0A363UNL7"/>
<keyword evidence="2" id="KW-1185">Reference proteome</keyword>
<dbReference type="GO" id="GO:0004519">
    <property type="term" value="F:endonuclease activity"/>
    <property type="evidence" value="ECO:0007669"/>
    <property type="project" value="InterPro"/>
</dbReference>
<gene>
    <name evidence="1" type="primary">cas6f</name>
    <name evidence="1" type="ORF">DEH80_03630</name>
</gene>
<dbReference type="Pfam" id="PF09618">
    <property type="entry name" value="Cas_Csy4"/>
    <property type="match status" value="1"/>
</dbReference>
<sequence>MEQYAEFRLLPDPEFSVHHLMNALFAKLHRALVDLNNPQIGVTFPEAGAKAKGMGSILRLHGAGSVLHPFLQESWFRSVRDHVESSGVQRVPDDCSYMQVRRVQPLGGSDLRRLRRRLITRTGCSVEEAEQRIPNVAAERLALPFLSLRSTSTGQVYRLFIQQMPAPERVDGEFNTFGISKTATLPLFD</sequence>
<protein>
    <submittedName>
        <fullName evidence="1">Type I-F CRISPR-associated endoribonuclease Cas6/Csy4</fullName>
    </submittedName>
</protein>
<dbReference type="OrthoDB" id="259831at2"/>
<dbReference type="NCBIfam" id="TIGR02563">
    <property type="entry name" value="cas_Csy4"/>
    <property type="match status" value="1"/>
</dbReference>
<proteinExistence type="predicted"/>
<dbReference type="EMBL" id="QEQK01000003">
    <property type="protein sequence ID" value="PWN57040.1"/>
    <property type="molecule type" value="Genomic_DNA"/>
</dbReference>
<evidence type="ECO:0000313" key="2">
    <source>
        <dbReference type="Proteomes" id="UP000251800"/>
    </source>
</evidence>
<comment type="caution">
    <text evidence="1">The sequence shown here is derived from an EMBL/GenBank/DDBJ whole genome shotgun (WGS) entry which is preliminary data.</text>
</comment>
<dbReference type="InterPro" id="IPR042564">
    <property type="entry name" value="CRISPR-Cas6/Csy4_sf"/>
</dbReference>
<evidence type="ECO:0000313" key="1">
    <source>
        <dbReference type="EMBL" id="PWN57040.1"/>
    </source>
</evidence>
<dbReference type="Gene3D" id="3.30.70.2540">
    <property type="entry name" value="CRISPR-associated endoribonuclease Cas6/Csy4"/>
    <property type="match status" value="1"/>
</dbReference>
<dbReference type="RefSeq" id="WP_109719121.1">
    <property type="nucleotide sequence ID" value="NZ_QEQK01000003.1"/>
</dbReference>
<accession>A0A363UNL7</accession>